<dbReference type="RefSeq" id="XP_013761905.1">
    <property type="nucleotide sequence ID" value="XM_013906451.1"/>
</dbReference>
<dbReference type="AlphaFoldDB" id="A0A0L0DQB3"/>
<name>A0A0L0DQB3_THETB</name>
<protein>
    <submittedName>
        <fullName evidence="1">Uncharacterized protein</fullName>
    </submittedName>
</protein>
<organism evidence="1 2">
    <name type="scientific">Thecamonas trahens ATCC 50062</name>
    <dbReference type="NCBI Taxonomy" id="461836"/>
    <lineage>
        <taxon>Eukaryota</taxon>
        <taxon>Apusozoa</taxon>
        <taxon>Apusomonadida</taxon>
        <taxon>Apusomonadidae</taxon>
        <taxon>Thecamonas</taxon>
    </lineage>
</organism>
<keyword evidence="2" id="KW-1185">Reference proteome</keyword>
<evidence type="ECO:0000313" key="2">
    <source>
        <dbReference type="Proteomes" id="UP000054408"/>
    </source>
</evidence>
<proteinExistence type="predicted"/>
<dbReference type="GeneID" id="25561053"/>
<gene>
    <name evidence="1" type="ORF">AMSG_01298</name>
</gene>
<dbReference type="EMBL" id="GL349437">
    <property type="protein sequence ID" value="KNC53588.1"/>
    <property type="molecule type" value="Genomic_DNA"/>
</dbReference>
<dbReference type="Proteomes" id="UP000054408">
    <property type="component" value="Unassembled WGS sequence"/>
</dbReference>
<accession>A0A0L0DQB3</accession>
<sequence>MSAQQCKGGCGFYAGGDSPYCSKCAQDVAKGRELGSLEKAEKAAKAAAWAAVRARENVDQAAFEALGDAIHAMDSITPTLLWPMVEDLVFSPSQGLALARLVEAAVADDDHERKYMLGHVIYSRVSDLHSLDELASSENTRPPWPGVTGYFYPHEAHDPHRRDWAPPDHSSTFWY</sequence>
<evidence type="ECO:0000313" key="1">
    <source>
        <dbReference type="EMBL" id="KNC53588.1"/>
    </source>
</evidence>
<reference evidence="1 2" key="1">
    <citation type="submission" date="2010-05" db="EMBL/GenBank/DDBJ databases">
        <title>The Genome Sequence of Thecamonas trahens ATCC 50062.</title>
        <authorList>
            <consortium name="The Broad Institute Genome Sequencing Platform"/>
            <person name="Russ C."/>
            <person name="Cuomo C."/>
            <person name="Shea T."/>
            <person name="Young S.K."/>
            <person name="Zeng Q."/>
            <person name="Koehrsen M."/>
            <person name="Haas B."/>
            <person name="Borodovsky M."/>
            <person name="Guigo R."/>
            <person name="Alvarado L."/>
            <person name="Berlin A."/>
            <person name="Bochicchio J."/>
            <person name="Borenstein D."/>
            <person name="Chapman S."/>
            <person name="Chen Z."/>
            <person name="Freedman E."/>
            <person name="Gellesch M."/>
            <person name="Goldberg J."/>
            <person name="Griggs A."/>
            <person name="Gujja S."/>
            <person name="Heilman E."/>
            <person name="Heiman D."/>
            <person name="Hepburn T."/>
            <person name="Howarth C."/>
            <person name="Jen D."/>
            <person name="Larson L."/>
            <person name="Mehta T."/>
            <person name="Park D."/>
            <person name="Pearson M."/>
            <person name="Roberts A."/>
            <person name="Saif S."/>
            <person name="Shenoy N."/>
            <person name="Sisk P."/>
            <person name="Stolte C."/>
            <person name="Sykes S."/>
            <person name="Thomson T."/>
            <person name="Walk T."/>
            <person name="White J."/>
            <person name="Yandava C."/>
            <person name="Burger G."/>
            <person name="Gray M.W."/>
            <person name="Holland P.W.H."/>
            <person name="King N."/>
            <person name="Lang F.B.F."/>
            <person name="Roger A.J."/>
            <person name="Ruiz-Trillo I."/>
            <person name="Lander E."/>
            <person name="Nusbaum C."/>
        </authorList>
    </citation>
    <scope>NUCLEOTIDE SEQUENCE [LARGE SCALE GENOMIC DNA]</scope>
    <source>
        <strain evidence="1 2">ATCC 50062</strain>
    </source>
</reference>